<evidence type="ECO:0000256" key="6">
    <source>
        <dbReference type="ARBA" id="ARBA00023237"/>
    </source>
</evidence>
<organism evidence="10 11">
    <name type="scientific">Sphingobacterium kitahiroshimense</name>
    <dbReference type="NCBI Taxonomy" id="470446"/>
    <lineage>
        <taxon>Bacteria</taxon>
        <taxon>Pseudomonadati</taxon>
        <taxon>Bacteroidota</taxon>
        <taxon>Sphingobacteriia</taxon>
        <taxon>Sphingobacteriales</taxon>
        <taxon>Sphingobacteriaceae</taxon>
        <taxon>Sphingobacterium</taxon>
    </lineage>
</organism>
<dbReference type="Gene3D" id="2.170.130.10">
    <property type="entry name" value="TonB-dependent receptor, plug domain"/>
    <property type="match status" value="1"/>
</dbReference>
<dbReference type="NCBIfam" id="TIGR04056">
    <property type="entry name" value="OMP_RagA_SusC"/>
    <property type="match status" value="1"/>
</dbReference>
<evidence type="ECO:0000313" key="10">
    <source>
        <dbReference type="EMBL" id="MEN5377497.1"/>
    </source>
</evidence>
<feature type="signal peptide" evidence="8">
    <location>
        <begin position="1"/>
        <end position="21"/>
    </location>
</feature>
<dbReference type="NCBIfam" id="TIGR04057">
    <property type="entry name" value="SusC_RagA_signa"/>
    <property type="match status" value="1"/>
</dbReference>
<dbReference type="PROSITE" id="PS52016">
    <property type="entry name" value="TONB_DEPENDENT_REC_3"/>
    <property type="match status" value="1"/>
</dbReference>
<dbReference type="InterPro" id="IPR012910">
    <property type="entry name" value="Plug_dom"/>
</dbReference>
<protein>
    <submittedName>
        <fullName evidence="10">SusC/RagA family TonB-linked outer membrane protein</fullName>
    </submittedName>
</protein>
<name>A0ABV0BVV3_9SPHI</name>
<keyword evidence="4 7" id="KW-0812">Transmembrane</keyword>
<keyword evidence="5 7" id="KW-0472">Membrane</keyword>
<dbReference type="Pfam" id="PF07715">
    <property type="entry name" value="Plug"/>
    <property type="match status" value="1"/>
</dbReference>
<sequence length="1057" mass="118088">MKQFCITILLFTSMLGNALLAQTKMVKGTVKGTDNKPLSGVSIRLESPKRDLGKTGSDGRFVISAPVDGVVVFSYQGYGTVKTTVTASKNEYNIEMGSKNQEIDEVVVVGYQQRKRETLTGSVVTISGKEIQDIPAGNFVDLLQGKVAGMNIQNNTGSPGMRGTIAVRGISNFNVSGSGDNAFLTPTSPLFVIDGVPIDDNSGYEYGFETAGPGVSPISMIPPEDIEDITVLKDAQATALYGSRGAYGVILVRTKRGNSKVPLVQYQGQFFMSSVPKLRKVIGGRDERMLRVEQILMNDTTLAAAYKRINDSPLLADSLNPYYNNSTDWQSYFYRNTYNQTHNVNISGGERVFNYKVNMNYYDENGIIANTGFKRYTVQSNMQYEPNDRFRMMANVNANLAQNQMGSGNAMMQTGVGKSVNTTSLYPAPSLFSGSMGALSALNVDDQNKTGNYVAQVELQYEPIKGLRATSTFNYNYTTSTKDRFTPELLLGNSSEVYGYYDNKSKVYNRNLISWVKAIKEKHVFNIYGFSEMEISQSSANLNRIKGTANDQFQAGISYNTRRSLGGLLNSLTNFRSIAYAGNASYNYDSKYIIDLTYRVDGTSVTGGASPWTANPSLGFRWNFKKEKFMENISWWDTGFFRGSVGRTISPTGTLSDLYGWYKIDDGRYNNRPTTSLDLTNAPNTELVPQTTTQWSVGAELGFFNSALYLTYETYYKQSDKILRKKAIANHNAFENVLTNEAAMVNMGHEVSLNFRPKLANPDWELSGTATFALNRDYTTALPDGVRQLIDPDNTSGFNLPQFFRLGRNPLTFVLYDYKGVYRSDEDVPVNPLTGQRYRAGGEFSEGKYFRAGDPIFTDRNGDYILDENDLVFVGNAQPAVTGGLSLYTRFKNWSLRTQFSYTVDRDILNTALTDRFRNYDRPNGIKEGDLNYVPGAYVPLDAYNVWRELGDNADYPNVSDFTRLSLYNPYRYNSTMFMEDGSYFKINSATLGYNFDRKWIQRYGLTSARINFTANNIYTFSRYSGPDPEIVTGVGRDGSNGYPSKRTYSLGLSVQF</sequence>
<evidence type="ECO:0000313" key="11">
    <source>
        <dbReference type="Proteomes" id="UP001409291"/>
    </source>
</evidence>
<comment type="caution">
    <text evidence="10">The sequence shown here is derived from an EMBL/GenBank/DDBJ whole genome shotgun (WGS) entry which is preliminary data.</text>
</comment>
<dbReference type="EMBL" id="JBDJNQ010000003">
    <property type="protein sequence ID" value="MEN5377497.1"/>
    <property type="molecule type" value="Genomic_DNA"/>
</dbReference>
<comment type="similarity">
    <text evidence="7">Belongs to the TonB-dependent receptor family.</text>
</comment>
<dbReference type="RefSeq" id="WP_346581165.1">
    <property type="nucleotide sequence ID" value="NZ_JBDJLH010000004.1"/>
</dbReference>
<dbReference type="InterPro" id="IPR008969">
    <property type="entry name" value="CarboxyPept-like_regulatory"/>
</dbReference>
<proteinExistence type="inferred from homology"/>
<evidence type="ECO:0000256" key="2">
    <source>
        <dbReference type="ARBA" id="ARBA00022448"/>
    </source>
</evidence>
<evidence type="ECO:0000259" key="9">
    <source>
        <dbReference type="Pfam" id="PF07715"/>
    </source>
</evidence>
<dbReference type="InterPro" id="IPR023996">
    <property type="entry name" value="TonB-dep_OMP_SusC/RagA"/>
</dbReference>
<keyword evidence="6 7" id="KW-0998">Cell outer membrane</keyword>
<gene>
    <name evidence="10" type="ORF">ABE541_09510</name>
</gene>
<dbReference type="Pfam" id="PF13715">
    <property type="entry name" value="CarbopepD_reg_2"/>
    <property type="match status" value="1"/>
</dbReference>
<dbReference type="InterPro" id="IPR039426">
    <property type="entry name" value="TonB-dep_rcpt-like"/>
</dbReference>
<keyword evidence="8" id="KW-0732">Signal</keyword>
<dbReference type="InterPro" id="IPR036942">
    <property type="entry name" value="Beta-barrel_TonB_sf"/>
</dbReference>
<dbReference type="SUPFAM" id="SSF49464">
    <property type="entry name" value="Carboxypeptidase regulatory domain-like"/>
    <property type="match status" value="1"/>
</dbReference>
<accession>A0ABV0BVV3</accession>
<feature type="chain" id="PRO_5046985832" evidence="8">
    <location>
        <begin position="22"/>
        <end position="1057"/>
    </location>
</feature>
<keyword evidence="2 7" id="KW-0813">Transport</keyword>
<evidence type="ECO:0000256" key="7">
    <source>
        <dbReference type="PROSITE-ProRule" id="PRU01360"/>
    </source>
</evidence>
<evidence type="ECO:0000256" key="8">
    <source>
        <dbReference type="SAM" id="SignalP"/>
    </source>
</evidence>
<keyword evidence="11" id="KW-1185">Reference proteome</keyword>
<evidence type="ECO:0000256" key="1">
    <source>
        <dbReference type="ARBA" id="ARBA00004571"/>
    </source>
</evidence>
<feature type="domain" description="TonB-dependent receptor plug" evidence="9">
    <location>
        <begin position="117"/>
        <end position="249"/>
    </location>
</feature>
<keyword evidence="3 7" id="KW-1134">Transmembrane beta strand</keyword>
<evidence type="ECO:0000256" key="5">
    <source>
        <dbReference type="ARBA" id="ARBA00023136"/>
    </source>
</evidence>
<evidence type="ECO:0000256" key="3">
    <source>
        <dbReference type="ARBA" id="ARBA00022452"/>
    </source>
</evidence>
<dbReference type="InterPro" id="IPR037066">
    <property type="entry name" value="Plug_dom_sf"/>
</dbReference>
<dbReference type="SUPFAM" id="SSF56935">
    <property type="entry name" value="Porins"/>
    <property type="match status" value="1"/>
</dbReference>
<dbReference type="Gene3D" id="2.40.170.20">
    <property type="entry name" value="TonB-dependent receptor, beta-barrel domain"/>
    <property type="match status" value="1"/>
</dbReference>
<dbReference type="Proteomes" id="UP001409291">
    <property type="component" value="Unassembled WGS sequence"/>
</dbReference>
<evidence type="ECO:0000256" key="4">
    <source>
        <dbReference type="ARBA" id="ARBA00022692"/>
    </source>
</evidence>
<comment type="subcellular location">
    <subcellularLocation>
        <location evidence="1 7">Cell outer membrane</location>
        <topology evidence="1 7">Multi-pass membrane protein</topology>
    </subcellularLocation>
</comment>
<reference evidence="10 11" key="1">
    <citation type="submission" date="2024-04" db="EMBL/GenBank/DDBJ databases">
        <title>WGS of bacteria from Torrens River.</title>
        <authorList>
            <person name="Wyrsch E.R."/>
            <person name="Drigo B."/>
        </authorList>
    </citation>
    <scope>NUCLEOTIDE SEQUENCE [LARGE SCALE GENOMIC DNA]</scope>
    <source>
        <strain evidence="10 11">TWI391</strain>
    </source>
</reference>
<dbReference type="InterPro" id="IPR023997">
    <property type="entry name" value="TonB-dep_OMP_SusC/RagA_CS"/>
</dbReference>